<evidence type="ECO:0000256" key="4">
    <source>
        <dbReference type="ARBA" id="ARBA00011575"/>
    </source>
</evidence>
<dbReference type="InterPro" id="IPR005256">
    <property type="entry name" value="Anth_synth_I_PabB"/>
</dbReference>
<dbReference type="InterPro" id="IPR019999">
    <property type="entry name" value="Anth_synth_I-like"/>
</dbReference>
<gene>
    <name evidence="15" type="primary">trpE</name>
    <name evidence="18" type="ORF">CYR75_07115</name>
</gene>
<evidence type="ECO:0000256" key="1">
    <source>
        <dbReference type="ARBA" id="ARBA00001946"/>
    </source>
</evidence>
<dbReference type="InterPro" id="IPR015890">
    <property type="entry name" value="Chorismate_C"/>
</dbReference>
<protein>
    <recommendedName>
        <fullName evidence="6 15">Anthranilate synthase component 1</fullName>
        <ecNumber evidence="5 15">4.1.3.27</ecNumber>
    </recommendedName>
</protein>
<dbReference type="AlphaFoldDB" id="A0A2K9MEK0"/>
<keyword evidence="10 15" id="KW-0460">Magnesium</keyword>
<dbReference type="NCBIfam" id="TIGR00564">
    <property type="entry name" value="trpE_most"/>
    <property type="match status" value="1"/>
</dbReference>
<dbReference type="EC" id="4.1.3.27" evidence="5 15"/>
<proteinExistence type="inferred from homology"/>
<dbReference type="InterPro" id="IPR005801">
    <property type="entry name" value="ADC_synthase"/>
</dbReference>
<name>A0A2K9MEK0_9RHOB</name>
<evidence type="ECO:0000256" key="6">
    <source>
        <dbReference type="ARBA" id="ARBA00020653"/>
    </source>
</evidence>
<evidence type="ECO:0000256" key="11">
    <source>
        <dbReference type="ARBA" id="ARBA00023141"/>
    </source>
</evidence>
<keyword evidence="9 15" id="KW-0822">Tryptophan biosynthesis</keyword>
<evidence type="ECO:0000256" key="5">
    <source>
        <dbReference type="ARBA" id="ARBA00012266"/>
    </source>
</evidence>
<feature type="domain" description="Chorismate-utilising enzyme C-terminal" evidence="16">
    <location>
        <begin position="229"/>
        <end position="485"/>
    </location>
</feature>
<keyword evidence="12 15" id="KW-0456">Lyase</keyword>
<comment type="catalytic activity">
    <reaction evidence="14 15">
        <text>chorismate + L-glutamine = anthranilate + pyruvate + L-glutamate + H(+)</text>
        <dbReference type="Rhea" id="RHEA:21732"/>
        <dbReference type="ChEBI" id="CHEBI:15361"/>
        <dbReference type="ChEBI" id="CHEBI:15378"/>
        <dbReference type="ChEBI" id="CHEBI:16567"/>
        <dbReference type="ChEBI" id="CHEBI:29748"/>
        <dbReference type="ChEBI" id="CHEBI:29985"/>
        <dbReference type="ChEBI" id="CHEBI:58359"/>
        <dbReference type="EC" id="4.1.3.27"/>
    </reaction>
</comment>
<dbReference type="Gene3D" id="3.60.120.10">
    <property type="entry name" value="Anthranilate synthase"/>
    <property type="match status" value="1"/>
</dbReference>
<dbReference type="KEGG" id="paru:CYR75_07115"/>
<evidence type="ECO:0000256" key="14">
    <source>
        <dbReference type="ARBA" id="ARBA00047683"/>
    </source>
</evidence>
<evidence type="ECO:0000259" key="17">
    <source>
        <dbReference type="Pfam" id="PF04715"/>
    </source>
</evidence>
<keyword evidence="11 15" id="KW-0057">Aromatic amino acid biosynthesis</keyword>
<comment type="pathway">
    <text evidence="2 15">Amino-acid biosynthesis; L-tryptophan biosynthesis; L-tryptophan from chorismate: step 1/5.</text>
</comment>
<dbReference type="Pfam" id="PF00425">
    <property type="entry name" value="Chorismate_bind"/>
    <property type="match status" value="1"/>
</dbReference>
<organism evidence="18 19">
    <name type="scientific">Paracoccus jeotgali</name>
    <dbReference type="NCBI Taxonomy" id="2065379"/>
    <lineage>
        <taxon>Bacteria</taxon>
        <taxon>Pseudomonadati</taxon>
        <taxon>Pseudomonadota</taxon>
        <taxon>Alphaproteobacteria</taxon>
        <taxon>Rhodobacterales</taxon>
        <taxon>Paracoccaceae</taxon>
        <taxon>Paracoccus</taxon>
    </lineage>
</organism>
<dbReference type="Proteomes" id="UP000234882">
    <property type="component" value="Chromosome"/>
</dbReference>
<dbReference type="PRINTS" id="PR00095">
    <property type="entry name" value="ANTSNTHASEI"/>
</dbReference>
<evidence type="ECO:0000256" key="8">
    <source>
        <dbReference type="ARBA" id="ARBA00022723"/>
    </source>
</evidence>
<dbReference type="UniPathway" id="UPA00035">
    <property type="reaction ID" value="UER00040"/>
</dbReference>
<keyword evidence="19" id="KW-1185">Reference proteome</keyword>
<evidence type="ECO:0000256" key="2">
    <source>
        <dbReference type="ARBA" id="ARBA00004873"/>
    </source>
</evidence>
<dbReference type="GO" id="GO:0000162">
    <property type="term" value="P:L-tryptophan biosynthetic process"/>
    <property type="evidence" value="ECO:0007669"/>
    <property type="project" value="UniProtKB-UniPathway"/>
</dbReference>
<evidence type="ECO:0000313" key="18">
    <source>
        <dbReference type="EMBL" id="AUM74071.1"/>
    </source>
</evidence>
<dbReference type="OrthoDB" id="9803598at2"/>
<evidence type="ECO:0000256" key="15">
    <source>
        <dbReference type="RuleBase" id="RU364045"/>
    </source>
</evidence>
<evidence type="ECO:0000256" key="9">
    <source>
        <dbReference type="ARBA" id="ARBA00022822"/>
    </source>
</evidence>
<dbReference type="GO" id="GO:0004049">
    <property type="term" value="F:anthranilate synthase activity"/>
    <property type="evidence" value="ECO:0007669"/>
    <property type="project" value="UniProtKB-EC"/>
</dbReference>
<dbReference type="RefSeq" id="WP_101499419.1">
    <property type="nucleotide sequence ID" value="NZ_CP025583.1"/>
</dbReference>
<dbReference type="PANTHER" id="PTHR11236:SF48">
    <property type="entry name" value="ISOCHORISMATE SYNTHASE MENF"/>
    <property type="match status" value="1"/>
</dbReference>
<evidence type="ECO:0000256" key="12">
    <source>
        <dbReference type="ARBA" id="ARBA00023239"/>
    </source>
</evidence>
<evidence type="ECO:0000256" key="3">
    <source>
        <dbReference type="ARBA" id="ARBA00009562"/>
    </source>
</evidence>
<comment type="subunit">
    <text evidence="4 15">Heterotetramer consisting of two non-identical subunits: a beta subunit (TrpG) and a large alpha subunit (TrpE).</text>
</comment>
<dbReference type="GO" id="GO:0046872">
    <property type="term" value="F:metal ion binding"/>
    <property type="evidence" value="ECO:0007669"/>
    <property type="project" value="UniProtKB-KW"/>
</dbReference>
<comment type="similarity">
    <text evidence="3 15">Belongs to the anthranilate synthase component I family.</text>
</comment>
<comment type="function">
    <text evidence="13 15">Part of a heterotetrameric complex that catalyzes the two-step biosynthesis of anthranilate, an intermediate in the biosynthesis of L-tryptophan. In the first step, the glutamine-binding beta subunit (TrpG) of anthranilate synthase (AS) provides the glutamine amidotransferase activity which generates ammonia as a substrate that, along with chorismate, is used in the second step, catalyzed by the large alpha subunit of AS (TrpE) to produce anthranilate. In the absence of TrpG, TrpE can synthesize anthranilate directly from chorismate and high concentrations of ammonia.</text>
</comment>
<reference evidence="19" key="1">
    <citation type="submission" date="2017-12" db="EMBL/GenBank/DDBJ databases">
        <title>Genomic analysis of Paracoccus sp. CBA4604.</title>
        <authorList>
            <person name="Roh S.W."/>
            <person name="Kim J.Y."/>
            <person name="Kim J.S."/>
        </authorList>
    </citation>
    <scope>NUCLEOTIDE SEQUENCE [LARGE SCALE GENOMIC DNA]</scope>
    <source>
        <strain evidence="19">CBA4604</strain>
    </source>
</reference>
<keyword evidence="7 15" id="KW-0028">Amino-acid biosynthesis</keyword>
<dbReference type="SUPFAM" id="SSF56322">
    <property type="entry name" value="ADC synthase"/>
    <property type="match status" value="1"/>
</dbReference>
<dbReference type="InterPro" id="IPR006805">
    <property type="entry name" value="Anth_synth_I_N"/>
</dbReference>
<evidence type="ECO:0000313" key="19">
    <source>
        <dbReference type="Proteomes" id="UP000234882"/>
    </source>
</evidence>
<dbReference type="Pfam" id="PF04715">
    <property type="entry name" value="Anth_synt_I_N"/>
    <property type="match status" value="1"/>
</dbReference>
<evidence type="ECO:0000256" key="7">
    <source>
        <dbReference type="ARBA" id="ARBA00022605"/>
    </source>
</evidence>
<dbReference type="EMBL" id="CP025583">
    <property type="protein sequence ID" value="AUM74071.1"/>
    <property type="molecule type" value="Genomic_DNA"/>
</dbReference>
<sequence>MQISPDYPAFAQGWQAGQNQLLTARLAADLDTPVSLMLKLAEAAPNSFVLESVTGGELRGRYSIIGMKPDLIWECRDGQARINRAARYSEAYQDDPRPALDSLRALIAESRIDMPQDVPAAAAGLFGYLGYDMVRLVEDLPDVNPDPINLPDAMLLRPSVVAVLDGVKGEVTLCAPVWHDEATNPRAAYAQAAERLSDALRSLDRMPQEPREMGQALSVGEPRSNFTPDGYRQAVETARDYIRAGDIFQVVPAQRWALDFPLPPFSLYRSLRRTNPSPFMFFLNLAPEEGGFQIVGASPEILVRLRDGQVTIRPIAGTRPRGQTEAEDRALEADLLADPKELAEHLMLLDLGRNDVGRVSRIGTVQPTEQFVIERYSHVMHIVSNVVGELREGEDALSALLAGLPAGTVSGAPKVRAMQIIDELEPEKRGVYGGAVGYFAANGEMDMCIALRTGVIKDRQLYIQAGGGVVYDSDPEAEYQETLNKSRALLRAAEGAAQFTRGNG</sequence>
<dbReference type="PANTHER" id="PTHR11236">
    <property type="entry name" value="AMINOBENZOATE/ANTHRANILATE SYNTHASE"/>
    <property type="match status" value="1"/>
</dbReference>
<keyword evidence="8 15" id="KW-0479">Metal-binding</keyword>
<evidence type="ECO:0000256" key="13">
    <source>
        <dbReference type="ARBA" id="ARBA00025634"/>
    </source>
</evidence>
<evidence type="ECO:0000259" key="16">
    <source>
        <dbReference type="Pfam" id="PF00425"/>
    </source>
</evidence>
<evidence type="ECO:0000256" key="10">
    <source>
        <dbReference type="ARBA" id="ARBA00022842"/>
    </source>
</evidence>
<feature type="domain" description="Anthranilate synthase component I N-terminal" evidence="17">
    <location>
        <begin position="29"/>
        <end position="173"/>
    </location>
</feature>
<comment type="cofactor">
    <cofactor evidence="1 15">
        <name>Mg(2+)</name>
        <dbReference type="ChEBI" id="CHEBI:18420"/>
    </cofactor>
</comment>
<accession>A0A2K9MEK0</accession>